<evidence type="ECO:0000256" key="1">
    <source>
        <dbReference type="ARBA" id="ARBA00009477"/>
    </source>
</evidence>
<keyword evidence="4" id="KW-1185">Reference proteome</keyword>
<dbReference type="Gene3D" id="2.40.30.170">
    <property type="match status" value="1"/>
</dbReference>
<evidence type="ECO:0000313" key="4">
    <source>
        <dbReference type="Proteomes" id="UP000190285"/>
    </source>
</evidence>
<dbReference type="Gene3D" id="1.10.287.470">
    <property type="entry name" value="Helix hairpin bin"/>
    <property type="match status" value="1"/>
</dbReference>
<gene>
    <name evidence="3" type="ORF">SAMN02194393_04338</name>
</gene>
<organism evidence="3 4">
    <name type="scientific">Maledivibacter halophilus</name>
    <dbReference type="NCBI Taxonomy" id="36842"/>
    <lineage>
        <taxon>Bacteria</taxon>
        <taxon>Bacillati</taxon>
        <taxon>Bacillota</taxon>
        <taxon>Clostridia</taxon>
        <taxon>Peptostreptococcales</taxon>
        <taxon>Caminicellaceae</taxon>
        <taxon>Maledivibacter</taxon>
    </lineage>
</organism>
<evidence type="ECO:0000313" key="3">
    <source>
        <dbReference type="EMBL" id="SKC85212.1"/>
    </source>
</evidence>
<dbReference type="GO" id="GO:1990281">
    <property type="term" value="C:efflux pump complex"/>
    <property type="evidence" value="ECO:0007669"/>
    <property type="project" value="TreeGrafter"/>
</dbReference>
<dbReference type="OrthoDB" id="5392603at2"/>
<feature type="coiled-coil region" evidence="2">
    <location>
        <begin position="98"/>
        <end position="163"/>
    </location>
</feature>
<dbReference type="InterPro" id="IPR006143">
    <property type="entry name" value="RND_pump_MFP"/>
</dbReference>
<evidence type="ECO:0000256" key="2">
    <source>
        <dbReference type="SAM" id="Coils"/>
    </source>
</evidence>
<keyword evidence="2" id="KW-0175">Coiled coil</keyword>
<dbReference type="PANTHER" id="PTHR30469">
    <property type="entry name" value="MULTIDRUG RESISTANCE PROTEIN MDTA"/>
    <property type="match status" value="1"/>
</dbReference>
<dbReference type="RefSeq" id="WP_079494595.1">
    <property type="nucleotide sequence ID" value="NZ_FUZT01000013.1"/>
</dbReference>
<dbReference type="NCBIfam" id="TIGR01730">
    <property type="entry name" value="RND_mfp"/>
    <property type="match status" value="1"/>
</dbReference>
<dbReference type="STRING" id="36842.SAMN02194393_04338"/>
<proteinExistence type="inferred from homology"/>
<dbReference type="GO" id="GO:0015562">
    <property type="term" value="F:efflux transmembrane transporter activity"/>
    <property type="evidence" value="ECO:0007669"/>
    <property type="project" value="TreeGrafter"/>
</dbReference>
<accession>A0A1T5MAG1</accession>
<dbReference type="SUPFAM" id="SSF111369">
    <property type="entry name" value="HlyD-like secretion proteins"/>
    <property type="match status" value="1"/>
</dbReference>
<comment type="similarity">
    <text evidence="1">Belongs to the membrane fusion protein (MFP) (TC 8.A.1) family.</text>
</comment>
<protein>
    <submittedName>
        <fullName evidence="3">RND family efflux transporter, MFP subunit</fullName>
    </submittedName>
</protein>
<dbReference type="Proteomes" id="UP000190285">
    <property type="component" value="Unassembled WGS sequence"/>
</dbReference>
<name>A0A1T5MAG1_9FIRM</name>
<sequence length="372" mass="42419">MKRKALKIITIIFITLVLIFTFFSKTIYNYSLPEVSTKMPSKGNIVNTIRAKGLIKPKKVHKIYSDYEGKVMNVYFDKDDEVKVGNTILKLEDDNTESSTLLLEIDKMNNNLSLLQNKAEKLKESLEKNTVLFKQKAIIKSELDNIREEYDKVLADIENVKIDMDLKKKELSKQGDKSIIADKSGIIHLKNVDEGQYINKNHVIYEIYEKSNTYEVDFHVCEEESLLLSVGDVVEVALFGNKNKIEGTISSITYDNEDEDNEFKIKISFDYTGKESIIGKPVEITIKIVSQPFEALVPNSAIKQDVKGYYVLVIGETDGIFGKEYYAKKINVRVIKSDEKNSAVEGFTYFRPVIIGSDKEIKNGSRVKICQQ</sequence>
<reference evidence="4" key="1">
    <citation type="submission" date="2017-02" db="EMBL/GenBank/DDBJ databases">
        <authorList>
            <person name="Varghese N."/>
            <person name="Submissions S."/>
        </authorList>
    </citation>
    <scope>NUCLEOTIDE SEQUENCE [LARGE SCALE GENOMIC DNA]</scope>
    <source>
        <strain evidence="4">M1</strain>
    </source>
</reference>
<dbReference type="Gene3D" id="2.40.50.100">
    <property type="match status" value="1"/>
</dbReference>
<dbReference type="AlphaFoldDB" id="A0A1T5MAG1"/>
<dbReference type="EMBL" id="FUZT01000013">
    <property type="protein sequence ID" value="SKC85212.1"/>
    <property type="molecule type" value="Genomic_DNA"/>
</dbReference>